<dbReference type="Gene3D" id="2.40.50.140">
    <property type="entry name" value="Nucleic acid-binding proteins"/>
    <property type="match status" value="1"/>
</dbReference>
<evidence type="ECO:0000313" key="1">
    <source>
        <dbReference type="EMBL" id="RYQ88832.1"/>
    </source>
</evidence>
<evidence type="ECO:0008006" key="3">
    <source>
        <dbReference type="Google" id="ProtNLM"/>
    </source>
</evidence>
<evidence type="ECO:0000313" key="2">
    <source>
        <dbReference type="Proteomes" id="UP000289738"/>
    </source>
</evidence>
<gene>
    <name evidence="1" type="ORF">Ahy_B09g095798</name>
</gene>
<dbReference type="EMBL" id="SDMP01000019">
    <property type="protein sequence ID" value="RYQ88832.1"/>
    <property type="molecule type" value="Genomic_DNA"/>
</dbReference>
<proteinExistence type="predicted"/>
<keyword evidence="2" id="KW-1185">Reference proteome</keyword>
<protein>
    <recommendedName>
        <fullName evidence="3">Replication factor A C-terminal domain-containing protein</fullName>
    </recommendedName>
</protein>
<organism evidence="1 2">
    <name type="scientific">Arachis hypogaea</name>
    <name type="common">Peanut</name>
    <dbReference type="NCBI Taxonomy" id="3818"/>
    <lineage>
        <taxon>Eukaryota</taxon>
        <taxon>Viridiplantae</taxon>
        <taxon>Streptophyta</taxon>
        <taxon>Embryophyta</taxon>
        <taxon>Tracheophyta</taxon>
        <taxon>Spermatophyta</taxon>
        <taxon>Magnoliopsida</taxon>
        <taxon>eudicotyledons</taxon>
        <taxon>Gunneridae</taxon>
        <taxon>Pentapetalae</taxon>
        <taxon>rosids</taxon>
        <taxon>fabids</taxon>
        <taxon>Fabales</taxon>
        <taxon>Fabaceae</taxon>
        <taxon>Papilionoideae</taxon>
        <taxon>50 kb inversion clade</taxon>
        <taxon>dalbergioids sensu lato</taxon>
        <taxon>Dalbergieae</taxon>
        <taxon>Pterocarpus clade</taxon>
        <taxon>Arachis</taxon>
    </lineage>
</organism>
<dbReference type="Proteomes" id="UP000289738">
    <property type="component" value="Chromosome B09"/>
</dbReference>
<sequence>MFDDIVGEEKIFKVEINSAVDRDYSGCFKIVNVFSHNPELATTNDYINARLHGPIFPPIYDTYLKYATGEDYKTQVVYDNCIQYETIEDIITDLISPNHCYSDAENSGFVFILGIISSVLKNHKWWFSTCLYGSLVSANKNILSCDLCQFQCIDAVPIFFLKIVVSHANGNNIFVLKDREVVQIIKTRCSSFLDNHPELNQGSYCKVVPLKLISSLLHKKVVFMVDARPVGYEMNRSVYIVQQIWDDASVINVFEVAAEMNEHKIHVLVDSIPEVEDAFS</sequence>
<dbReference type="InterPro" id="IPR012340">
    <property type="entry name" value="NA-bd_OB-fold"/>
</dbReference>
<accession>A0A444XGK0</accession>
<reference evidence="1 2" key="1">
    <citation type="submission" date="2019-01" db="EMBL/GenBank/DDBJ databases">
        <title>Sequencing of cultivated peanut Arachis hypogaea provides insights into genome evolution and oil improvement.</title>
        <authorList>
            <person name="Chen X."/>
        </authorList>
    </citation>
    <scope>NUCLEOTIDE SEQUENCE [LARGE SCALE GENOMIC DNA]</scope>
    <source>
        <strain evidence="2">cv. Fuhuasheng</strain>
        <tissue evidence="1">Leaves</tissue>
    </source>
</reference>
<dbReference type="AlphaFoldDB" id="A0A444XGK0"/>
<name>A0A444XGK0_ARAHY</name>
<comment type="caution">
    <text evidence="1">The sequence shown here is derived from an EMBL/GenBank/DDBJ whole genome shotgun (WGS) entry which is preliminary data.</text>
</comment>